<dbReference type="GO" id="GO:0005886">
    <property type="term" value="C:plasma membrane"/>
    <property type="evidence" value="ECO:0007669"/>
    <property type="project" value="UniProtKB-SubCell"/>
</dbReference>
<dbReference type="Gene3D" id="1.20.1250.20">
    <property type="entry name" value="MFS general substrate transporter like domains"/>
    <property type="match status" value="1"/>
</dbReference>
<gene>
    <name evidence="7" type="ORF">IAG42_27425</name>
</gene>
<feature type="transmembrane region" description="Helical" evidence="6">
    <location>
        <begin position="258"/>
        <end position="280"/>
    </location>
</feature>
<evidence type="ECO:0000256" key="5">
    <source>
        <dbReference type="ARBA" id="ARBA00023136"/>
    </source>
</evidence>
<dbReference type="Proteomes" id="UP000516428">
    <property type="component" value="Chromosome"/>
</dbReference>
<dbReference type="PANTHER" id="PTHR23513:SF6">
    <property type="entry name" value="MAJOR FACILITATOR SUPERFAMILY ASSOCIATED DOMAIN-CONTAINING PROTEIN"/>
    <property type="match status" value="1"/>
</dbReference>
<evidence type="ECO:0000256" key="6">
    <source>
        <dbReference type="SAM" id="Phobius"/>
    </source>
</evidence>
<comment type="subcellular location">
    <subcellularLocation>
        <location evidence="1">Cell membrane</location>
        <topology evidence="1">Multi-pass membrane protein</topology>
    </subcellularLocation>
</comment>
<evidence type="ECO:0000313" key="8">
    <source>
        <dbReference type="Proteomes" id="UP000516428"/>
    </source>
</evidence>
<dbReference type="KEGG" id="sxn:IAG42_27425"/>
<organism evidence="7 8">
    <name type="scientific">Streptomyces xanthii</name>
    <dbReference type="NCBI Taxonomy" id="2768069"/>
    <lineage>
        <taxon>Bacteria</taxon>
        <taxon>Bacillati</taxon>
        <taxon>Actinomycetota</taxon>
        <taxon>Actinomycetes</taxon>
        <taxon>Kitasatosporales</taxon>
        <taxon>Streptomycetaceae</taxon>
        <taxon>Streptomyces</taxon>
    </lineage>
</organism>
<dbReference type="GO" id="GO:0022857">
    <property type="term" value="F:transmembrane transporter activity"/>
    <property type="evidence" value="ECO:0007669"/>
    <property type="project" value="InterPro"/>
</dbReference>
<reference evidence="7 8" key="1">
    <citation type="submission" date="2020-09" db="EMBL/GenBank/DDBJ databases">
        <title>A novel species.</title>
        <authorList>
            <person name="Gao J."/>
        </authorList>
    </citation>
    <scope>NUCLEOTIDE SEQUENCE [LARGE SCALE GENOMIC DNA]</scope>
    <source>
        <strain evidence="7 8">CRXT-Y-14</strain>
    </source>
</reference>
<dbReference type="Pfam" id="PF07690">
    <property type="entry name" value="MFS_1"/>
    <property type="match status" value="1"/>
</dbReference>
<keyword evidence="5 6" id="KW-0472">Membrane</keyword>
<evidence type="ECO:0000313" key="7">
    <source>
        <dbReference type="EMBL" id="QNS06950.1"/>
    </source>
</evidence>
<keyword evidence="2" id="KW-1003">Cell membrane</keyword>
<feature type="transmembrane region" description="Helical" evidence="6">
    <location>
        <begin position="230"/>
        <end position="252"/>
    </location>
</feature>
<feature type="transmembrane region" description="Helical" evidence="6">
    <location>
        <begin position="89"/>
        <end position="107"/>
    </location>
</feature>
<dbReference type="PANTHER" id="PTHR23513">
    <property type="entry name" value="INTEGRAL MEMBRANE EFFLUX PROTEIN-RELATED"/>
    <property type="match status" value="1"/>
</dbReference>
<dbReference type="InterPro" id="IPR036259">
    <property type="entry name" value="MFS_trans_sf"/>
</dbReference>
<dbReference type="EMBL" id="CP061281">
    <property type="protein sequence ID" value="QNS06950.1"/>
    <property type="molecule type" value="Genomic_DNA"/>
</dbReference>
<keyword evidence="3 6" id="KW-0812">Transmembrane</keyword>
<evidence type="ECO:0000256" key="3">
    <source>
        <dbReference type="ARBA" id="ARBA00022692"/>
    </source>
</evidence>
<feature type="transmembrane region" description="Helical" evidence="6">
    <location>
        <begin position="58"/>
        <end position="77"/>
    </location>
</feature>
<sequence length="409" mass="40896">MTSYKTPLPAPPERPLVRVLRDRAAGRCLLAVLVSGFGTSALWLVSGVWTKELTGSDGLAALCAFALWAPTLAGPLLGAIADRVRRRRLLVAVNLALACLVLALFAVEGPGRLWLLFAVLFLYGACGVVTDAAESAWVAGAVPADVLGELNGLRMSVNEGVKIVAPLAGAALFTAYGGARVALLDAVTFVAAAGLFASVRGRDPRPVRRAGARAADGLRELWRHGELRPLLLSGSGVMALSGVTGASVFAVVDGLGRAPAFTGVLYAVQGVGSVAAGALSGGLLRRLGARRFAAYGIALFALGAAVRAVPYDAAVLVGSAAIGVGLPCPLVAALTAVQRALPDAVLGRASAAAHTLLFTPGALTLAVGAGLVVVAPVGVLLPVVGGAGLLLAAACHGGRGSEAAVTAPG</sequence>
<evidence type="ECO:0000256" key="4">
    <source>
        <dbReference type="ARBA" id="ARBA00022989"/>
    </source>
</evidence>
<keyword evidence="4 6" id="KW-1133">Transmembrane helix</keyword>
<dbReference type="RefSeq" id="WP_188339626.1">
    <property type="nucleotide sequence ID" value="NZ_CP061281.1"/>
</dbReference>
<keyword evidence="8" id="KW-1185">Reference proteome</keyword>
<dbReference type="SUPFAM" id="SSF103473">
    <property type="entry name" value="MFS general substrate transporter"/>
    <property type="match status" value="1"/>
</dbReference>
<evidence type="ECO:0000256" key="2">
    <source>
        <dbReference type="ARBA" id="ARBA00022475"/>
    </source>
</evidence>
<feature type="transmembrane region" description="Helical" evidence="6">
    <location>
        <begin position="292"/>
        <end position="309"/>
    </location>
</feature>
<feature type="transmembrane region" description="Helical" evidence="6">
    <location>
        <begin position="315"/>
        <end position="337"/>
    </location>
</feature>
<accession>A0A7H1BDZ5</accession>
<feature type="transmembrane region" description="Helical" evidence="6">
    <location>
        <begin position="373"/>
        <end position="394"/>
    </location>
</feature>
<protein>
    <submittedName>
        <fullName evidence="7">MFS transporter</fullName>
    </submittedName>
</protein>
<dbReference type="AlphaFoldDB" id="A0A7H1BDZ5"/>
<evidence type="ECO:0000256" key="1">
    <source>
        <dbReference type="ARBA" id="ARBA00004651"/>
    </source>
</evidence>
<name>A0A7H1BDZ5_9ACTN</name>
<proteinExistence type="predicted"/>
<feature type="transmembrane region" description="Helical" evidence="6">
    <location>
        <begin position="24"/>
        <end position="46"/>
    </location>
</feature>
<feature type="transmembrane region" description="Helical" evidence="6">
    <location>
        <begin position="182"/>
        <end position="199"/>
    </location>
</feature>
<dbReference type="InterPro" id="IPR011701">
    <property type="entry name" value="MFS"/>
</dbReference>
<feature type="transmembrane region" description="Helical" evidence="6">
    <location>
        <begin position="349"/>
        <end position="367"/>
    </location>
</feature>